<keyword evidence="2" id="KW-1185">Reference proteome</keyword>
<reference evidence="1 2" key="1">
    <citation type="submission" date="2018-04" db="EMBL/GenBank/DDBJ databases">
        <title>Complete genome sequences of Streptomyces griseoviridis K61 and characterization of antagonistic properties of biological control agents.</title>
        <authorList>
            <person name="Mariita R.M."/>
            <person name="Sello J.K."/>
        </authorList>
    </citation>
    <scope>NUCLEOTIDE SEQUENCE [LARGE SCALE GENOMIC DNA]</scope>
    <source>
        <strain evidence="1 2">K61</strain>
    </source>
</reference>
<sequence length="105" mass="11156">MVVAGLVRERLVVDRLVVDRLVVVSAGLGAVVHGLVVDRVVVDRVVRGVVVRGAGHGVPAGAGAVELQDPERLTARQQTRDLGVEFGVIEHFLTAFLNVWNGNAD</sequence>
<dbReference type="EMBL" id="CP029078">
    <property type="protein sequence ID" value="QCN88811.1"/>
    <property type="molecule type" value="Genomic_DNA"/>
</dbReference>
<protein>
    <submittedName>
        <fullName evidence="1">Uncharacterized protein</fullName>
    </submittedName>
</protein>
<evidence type="ECO:0000313" key="2">
    <source>
        <dbReference type="Proteomes" id="UP000501753"/>
    </source>
</evidence>
<evidence type="ECO:0000313" key="1">
    <source>
        <dbReference type="EMBL" id="QCN88811.1"/>
    </source>
</evidence>
<accession>A0ABX5U144</accession>
<proteinExistence type="predicted"/>
<gene>
    <name evidence="1" type="ORF">DDJ31_30780</name>
</gene>
<dbReference type="Proteomes" id="UP000501753">
    <property type="component" value="Chromosome"/>
</dbReference>
<name>A0ABX5U144_STRGD</name>
<organism evidence="1 2">
    <name type="scientific">Streptomyces griseoviridis</name>
    <dbReference type="NCBI Taxonomy" id="45398"/>
    <lineage>
        <taxon>Bacteria</taxon>
        <taxon>Bacillati</taxon>
        <taxon>Actinomycetota</taxon>
        <taxon>Actinomycetes</taxon>
        <taxon>Kitasatosporales</taxon>
        <taxon>Streptomycetaceae</taxon>
        <taxon>Streptomyces</taxon>
    </lineage>
</organism>